<keyword evidence="4" id="KW-0378">Hydrolase</keyword>
<dbReference type="GO" id="GO:0000272">
    <property type="term" value="P:polysaccharide catabolic process"/>
    <property type="evidence" value="ECO:0007669"/>
    <property type="project" value="UniProtKB-KW"/>
</dbReference>
<gene>
    <name evidence="12" type="ORF">TRICI_003248</name>
</gene>
<evidence type="ECO:0000256" key="8">
    <source>
        <dbReference type="ARBA" id="ARBA00033442"/>
    </source>
</evidence>
<keyword evidence="5" id="KW-0119">Carbohydrate metabolism</keyword>
<accession>A0A642V9G9</accession>
<feature type="chain" id="PRO_5025044690" description="glucan 1,4-alpha-glucosidase" evidence="10">
    <location>
        <begin position="16"/>
        <end position="520"/>
    </location>
</feature>
<dbReference type="GO" id="GO:0000324">
    <property type="term" value="C:fungal-type vacuole"/>
    <property type="evidence" value="ECO:0007669"/>
    <property type="project" value="TreeGrafter"/>
</dbReference>
<evidence type="ECO:0000256" key="7">
    <source>
        <dbReference type="ARBA" id="ARBA00023326"/>
    </source>
</evidence>
<dbReference type="EMBL" id="SWFS01000236">
    <property type="protein sequence ID" value="KAA8913186.1"/>
    <property type="molecule type" value="Genomic_DNA"/>
</dbReference>
<evidence type="ECO:0000313" key="13">
    <source>
        <dbReference type="Proteomes" id="UP000761534"/>
    </source>
</evidence>
<dbReference type="Proteomes" id="UP000761534">
    <property type="component" value="Unassembled WGS sequence"/>
</dbReference>
<dbReference type="OrthoDB" id="6123450at2759"/>
<evidence type="ECO:0000256" key="4">
    <source>
        <dbReference type="ARBA" id="ARBA00022801"/>
    </source>
</evidence>
<keyword evidence="7" id="KW-0624">Polysaccharide degradation</keyword>
<proteinExistence type="inferred from homology"/>
<evidence type="ECO:0000256" key="10">
    <source>
        <dbReference type="SAM" id="SignalP"/>
    </source>
</evidence>
<evidence type="ECO:0000256" key="9">
    <source>
        <dbReference type="ARBA" id="ARBA00033473"/>
    </source>
</evidence>
<evidence type="ECO:0000256" key="6">
    <source>
        <dbReference type="ARBA" id="ARBA00023295"/>
    </source>
</evidence>
<evidence type="ECO:0000256" key="5">
    <source>
        <dbReference type="ARBA" id="ARBA00023277"/>
    </source>
</evidence>
<dbReference type="PRINTS" id="PR00736">
    <property type="entry name" value="GLHYDRLASE15"/>
</dbReference>
<dbReference type="Gene3D" id="1.50.10.10">
    <property type="match status" value="1"/>
</dbReference>
<comment type="catalytic activity">
    <reaction evidence="1">
        <text>Hydrolysis of terminal (1-&gt;4)-linked alpha-D-glucose residues successively from non-reducing ends of the chains with release of beta-D-glucose.</text>
        <dbReference type="EC" id="3.2.1.3"/>
    </reaction>
</comment>
<comment type="similarity">
    <text evidence="2">Belongs to the glycosyl hydrolase 15 family.</text>
</comment>
<dbReference type="PANTHER" id="PTHR31616:SF9">
    <property type="entry name" value="GLUCOAMYLASE, INTRACELLULAR SPORULATION-SPECIFIC"/>
    <property type="match status" value="1"/>
</dbReference>
<sequence>MKVLLVMSAALVVTATNSELNLGLYEWASQKVLGLDSSRNSQSTSPALTVPYEELERWLVDEAEIAFESIIHNIGGHGDGLDDVLKGIVVASRSKSWPDYYYQWTRDAAITIDSLILRLDDQKGQNETLRVIIEDYIASSAQIQRVKNPSGDFKNLEGLGEPKFLVGGRPYEGPWGRPQRDGPALRSAAIINYIDSQVKHNTSTRYEDYATLFYSVIKPDLDYVALKWDQKGFDIWEELHDFHFSTHLVQLRSLVLGMSMADKLGLVEYAKRYKVEAERLRHFISSHYYDKQRGHLVQSLGSDRTGLDAAIFIGTIWSLGLREWNGTAKSDSIVFPPNEEAMIVTLEKLIQDMATRFSINQQRIQQLKEQVSEQRIGLGIGRYPEDVYDGVGISIGNPWFITTASIAQTLYLLADYLLIQQSPLYITGQTYPFYSRFGITHKQIDRGDPQYKDLTRSIIEYADSFMDVIREHSACDGKMSEQFNRYNGYMQGATQLTWSYSAFWSAARQRNITQSRFSSQ</sequence>
<dbReference type="GO" id="GO:0004339">
    <property type="term" value="F:glucan 1,4-alpha-glucosidase activity"/>
    <property type="evidence" value="ECO:0007669"/>
    <property type="project" value="UniProtKB-EC"/>
</dbReference>
<keyword evidence="10" id="KW-0732">Signal</keyword>
<dbReference type="EC" id="3.2.1.3" evidence="3"/>
<dbReference type="InterPro" id="IPR008928">
    <property type="entry name" value="6-hairpin_glycosidase_sf"/>
</dbReference>
<dbReference type="InterPro" id="IPR012341">
    <property type="entry name" value="6hp_glycosidase-like_sf"/>
</dbReference>
<dbReference type="SUPFAM" id="SSF48208">
    <property type="entry name" value="Six-hairpin glycosidases"/>
    <property type="match status" value="1"/>
</dbReference>
<dbReference type="PANTHER" id="PTHR31616">
    <property type="entry name" value="TREHALASE"/>
    <property type="match status" value="1"/>
</dbReference>
<dbReference type="AlphaFoldDB" id="A0A642V9G9"/>
<feature type="signal peptide" evidence="10">
    <location>
        <begin position="1"/>
        <end position="15"/>
    </location>
</feature>
<evidence type="ECO:0000256" key="1">
    <source>
        <dbReference type="ARBA" id="ARBA00001863"/>
    </source>
</evidence>
<keyword evidence="13" id="KW-1185">Reference proteome</keyword>
<name>A0A642V9G9_9ASCO</name>
<dbReference type="InterPro" id="IPR000165">
    <property type="entry name" value="Glucoamylase"/>
</dbReference>
<evidence type="ECO:0000256" key="3">
    <source>
        <dbReference type="ARBA" id="ARBA00012593"/>
    </source>
</evidence>
<feature type="domain" description="GH15-like" evidence="11">
    <location>
        <begin position="68"/>
        <end position="507"/>
    </location>
</feature>
<dbReference type="VEuPathDB" id="FungiDB:TRICI_003248"/>
<comment type="caution">
    <text evidence="12">The sequence shown here is derived from an EMBL/GenBank/DDBJ whole genome shotgun (WGS) entry which is preliminary data.</text>
</comment>
<evidence type="ECO:0000313" key="12">
    <source>
        <dbReference type="EMBL" id="KAA8913186.1"/>
    </source>
</evidence>
<dbReference type="Pfam" id="PF00723">
    <property type="entry name" value="Glyco_hydro_15"/>
    <property type="match status" value="1"/>
</dbReference>
<dbReference type="InterPro" id="IPR011613">
    <property type="entry name" value="GH15-like"/>
</dbReference>
<reference evidence="12" key="1">
    <citation type="journal article" date="2019" name="G3 (Bethesda)">
        <title>Genome Assemblies of Two Rare Opportunistic Yeast Pathogens: Diutina rugosa (syn. Candida rugosa) and Trichomonascus ciferrii (syn. Candida ciferrii).</title>
        <authorList>
            <person name="Mixao V."/>
            <person name="Saus E."/>
            <person name="Hansen A.P."/>
            <person name="Lass-Florl C."/>
            <person name="Gabaldon T."/>
        </authorList>
    </citation>
    <scope>NUCLEOTIDE SEQUENCE</scope>
    <source>
        <strain evidence="12">CBS 4856</strain>
    </source>
</reference>
<evidence type="ECO:0000256" key="2">
    <source>
        <dbReference type="ARBA" id="ARBA00006188"/>
    </source>
</evidence>
<organism evidence="12 13">
    <name type="scientific">Trichomonascus ciferrii</name>
    <dbReference type="NCBI Taxonomy" id="44093"/>
    <lineage>
        <taxon>Eukaryota</taxon>
        <taxon>Fungi</taxon>
        <taxon>Dikarya</taxon>
        <taxon>Ascomycota</taxon>
        <taxon>Saccharomycotina</taxon>
        <taxon>Dipodascomycetes</taxon>
        <taxon>Dipodascales</taxon>
        <taxon>Trichomonascaceae</taxon>
        <taxon>Trichomonascus</taxon>
        <taxon>Trichomonascus ciferrii complex</taxon>
    </lineage>
</organism>
<protein>
    <recommendedName>
        <fullName evidence="3">glucan 1,4-alpha-glucosidase</fullName>
        <ecNumber evidence="3">3.2.1.3</ecNumber>
    </recommendedName>
    <alternativeName>
        <fullName evidence="9">1,4-alpha-D-glucan glucohydrolase</fullName>
    </alternativeName>
    <alternativeName>
        <fullName evidence="8">Glucan 1,4-alpha-glucosidase</fullName>
    </alternativeName>
</protein>
<evidence type="ECO:0000259" key="11">
    <source>
        <dbReference type="Pfam" id="PF00723"/>
    </source>
</evidence>
<keyword evidence="6" id="KW-0326">Glycosidase</keyword>